<feature type="transmembrane region" description="Helical" evidence="7">
    <location>
        <begin position="206"/>
        <end position="227"/>
    </location>
</feature>
<keyword evidence="6" id="KW-0046">Antibiotic resistance</keyword>
<dbReference type="AlphaFoldDB" id="A0A918R393"/>
<dbReference type="InterPro" id="IPR036259">
    <property type="entry name" value="MFS_trans_sf"/>
</dbReference>
<dbReference type="SUPFAM" id="SSF103473">
    <property type="entry name" value="MFS general substrate transporter"/>
    <property type="match status" value="1"/>
</dbReference>
<feature type="transmembrane region" description="Helical" evidence="7">
    <location>
        <begin position="341"/>
        <end position="359"/>
    </location>
</feature>
<dbReference type="EMBL" id="BMWH01000005">
    <property type="protein sequence ID" value="GGZ81404.1"/>
    <property type="molecule type" value="Genomic_DNA"/>
</dbReference>
<dbReference type="PANTHER" id="PTHR42718">
    <property type="entry name" value="MAJOR FACILITATOR SUPERFAMILY MULTIDRUG TRANSPORTER MFSC"/>
    <property type="match status" value="1"/>
</dbReference>
<evidence type="ECO:0000256" key="4">
    <source>
        <dbReference type="ARBA" id="ARBA00022989"/>
    </source>
</evidence>
<feature type="transmembrane region" description="Helical" evidence="7">
    <location>
        <begin position="277"/>
        <end position="301"/>
    </location>
</feature>
<evidence type="ECO:0000256" key="6">
    <source>
        <dbReference type="ARBA" id="ARBA00023251"/>
    </source>
</evidence>
<evidence type="ECO:0000256" key="2">
    <source>
        <dbReference type="ARBA" id="ARBA00022448"/>
    </source>
</evidence>
<feature type="transmembrane region" description="Helical" evidence="7">
    <location>
        <begin position="113"/>
        <end position="138"/>
    </location>
</feature>
<dbReference type="Gene3D" id="1.20.1720.10">
    <property type="entry name" value="Multidrug resistance protein D"/>
    <property type="match status" value="1"/>
</dbReference>
<dbReference type="CDD" id="cd17321">
    <property type="entry name" value="MFS_MMR_MDR_like"/>
    <property type="match status" value="1"/>
</dbReference>
<dbReference type="PANTHER" id="PTHR42718:SF9">
    <property type="entry name" value="MAJOR FACILITATOR SUPERFAMILY MULTIDRUG TRANSPORTER MFSC"/>
    <property type="match status" value="1"/>
</dbReference>
<evidence type="ECO:0000313" key="10">
    <source>
        <dbReference type="Proteomes" id="UP000623010"/>
    </source>
</evidence>
<proteinExistence type="predicted"/>
<dbReference type="InterPro" id="IPR020846">
    <property type="entry name" value="MFS_dom"/>
</dbReference>
<reference evidence="9" key="2">
    <citation type="submission" date="2020-09" db="EMBL/GenBank/DDBJ databases">
        <authorList>
            <person name="Sun Q."/>
            <person name="Ohkuma M."/>
        </authorList>
    </citation>
    <scope>NUCLEOTIDE SEQUENCE</scope>
    <source>
        <strain evidence="9">JCM 5016</strain>
    </source>
</reference>
<dbReference type="GO" id="GO:0005886">
    <property type="term" value="C:plasma membrane"/>
    <property type="evidence" value="ECO:0007669"/>
    <property type="project" value="UniProtKB-SubCell"/>
</dbReference>
<accession>A0A918R393</accession>
<feature type="transmembrane region" description="Helical" evidence="7">
    <location>
        <begin position="150"/>
        <end position="169"/>
    </location>
</feature>
<keyword evidence="10" id="KW-1185">Reference proteome</keyword>
<evidence type="ECO:0000256" key="1">
    <source>
        <dbReference type="ARBA" id="ARBA00004651"/>
    </source>
</evidence>
<keyword evidence="5 7" id="KW-0472">Membrane</keyword>
<comment type="subcellular location">
    <subcellularLocation>
        <location evidence="1">Cell membrane</location>
        <topology evidence="1">Multi-pass membrane protein</topology>
    </subcellularLocation>
</comment>
<protein>
    <submittedName>
        <fullName evidence="9">MFS transporter</fullName>
    </submittedName>
</protein>
<reference evidence="9" key="1">
    <citation type="journal article" date="2014" name="Int. J. Syst. Evol. Microbiol.">
        <title>Complete genome sequence of Corynebacterium casei LMG S-19264T (=DSM 44701T), isolated from a smear-ripened cheese.</title>
        <authorList>
            <consortium name="US DOE Joint Genome Institute (JGI-PGF)"/>
            <person name="Walter F."/>
            <person name="Albersmeier A."/>
            <person name="Kalinowski J."/>
            <person name="Ruckert C."/>
        </authorList>
    </citation>
    <scope>NUCLEOTIDE SEQUENCE</scope>
    <source>
        <strain evidence="9">JCM 5016</strain>
    </source>
</reference>
<keyword evidence="4 7" id="KW-1133">Transmembrane helix</keyword>
<evidence type="ECO:0000259" key="8">
    <source>
        <dbReference type="PROSITE" id="PS50850"/>
    </source>
</evidence>
<sequence>MTFARERAIAPSHRVPPRRRGLFAGIAAGNFLVLLDTSILNVALPDVHSDLHASEAALPWALDAYTIVFAGLLLASGAVADRLGARRVYRGSVLAFGVLSLACAAAPDAGSLIAGRALLGVAAAGMVPASLALLAGLYPDPAARAKAIGTWAAVTSVGLIAGPVLGGALVELGGWRLVFLVNPVIVAATLLASRGLPDGRPASVRAVDRAGIGLSVLALAALTFGLIDAGTEGWGRVLPLLSLVLAAAAFTALFAVERRATAPILPSALIGLARVRADIVAGAVASFVFYGVLYALTQWMVEERGLSAFETGMAFLPMTLPMCFMPLLTGRLVARIGARRVILVGLALDTAAGAVLAFASDDTPLALIIVAQATLSFGSTLAIPAATADMAIAAPKELAATGQGAFNAGRQAGSALGVAALAPLATLSSSGMVLAAGGLLALLLVAAVRPTPSTA</sequence>
<dbReference type="GO" id="GO:0046677">
    <property type="term" value="P:response to antibiotic"/>
    <property type="evidence" value="ECO:0007669"/>
    <property type="project" value="UniProtKB-KW"/>
</dbReference>
<feature type="transmembrane region" description="Helical" evidence="7">
    <location>
        <begin position="175"/>
        <end position="194"/>
    </location>
</feature>
<dbReference type="Pfam" id="PF07690">
    <property type="entry name" value="MFS_1"/>
    <property type="match status" value="1"/>
</dbReference>
<keyword evidence="3 7" id="KW-0812">Transmembrane</keyword>
<dbReference type="Proteomes" id="UP000623010">
    <property type="component" value="Unassembled WGS sequence"/>
</dbReference>
<organism evidence="9 10">
    <name type="scientific">Streptomyces echinoruber</name>
    <dbReference type="NCBI Taxonomy" id="68898"/>
    <lineage>
        <taxon>Bacteria</taxon>
        <taxon>Bacillati</taxon>
        <taxon>Actinomycetota</taxon>
        <taxon>Actinomycetes</taxon>
        <taxon>Kitasatosporales</taxon>
        <taxon>Streptomycetaceae</taxon>
        <taxon>Streptomyces</taxon>
    </lineage>
</organism>
<dbReference type="Gene3D" id="1.20.1250.20">
    <property type="entry name" value="MFS general substrate transporter like domains"/>
    <property type="match status" value="1"/>
</dbReference>
<comment type="caution">
    <text evidence="9">The sequence shown here is derived from an EMBL/GenBank/DDBJ whole genome shotgun (WGS) entry which is preliminary data.</text>
</comment>
<evidence type="ECO:0000313" key="9">
    <source>
        <dbReference type="EMBL" id="GGZ81404.1"/>
    </source>
</evidence>
<evidence type="ECO:0000256" key="7">
    <source>
        <dbReference type="SAM" id="Phobius"/>
    </source>
</evidence>
<feature type="domain" description="Major facilitator superfamily (MFS) profile" evidence="8">
    <location>
        <begin position="22"/>
        <end position="453"/>
    </location>
</feature>
<gene>
    <name evidence="9" type="primary">mmr</name>
    <name evidence="9" type="ORF">GCM10010389_18900</name>
</gene>
<keyword evidence="2" id="KW-0813">Transport</keyword>
<evidence type="ECO:0000256" key="5">
    <source>
        <dbReference type="ARBA" id="ARBA00023136"/>
    </source>
</evidence>
<dbReference type="InterPro" id="IPR011701">
    <property type="entry name" value="MFS"/>
</dbReference>
<name>A0A918R393_9ACTN</name>
<feature type="transmembrane region" description="Helical" evidence="7">
    <location>
        <begin position="313"/>
        <end position="334"/>
    </location>
</feature>
<feature type="transmembrane region" description="Helical" evidence="7">
    <location>
        <begin position="88"/>
        <end position="107"/>
    </location>
</feature>
<feature type="transmembrane region" description="Helical" evidence="7">
    <location>
        <begin position="233"/>
        <end position="256"/>
    </location>
</feature>
<dbReference type="RefSeq" id="WP_190056904.1">
    <property type="nucleotide sequence ID" value="NZ_BMWH01000005.1"/>
</dbReference>
<feature type="transmembrane region" description="Helical" evidence="7">
    <location>
        <begin position="21"/>
        <end position="44"/>
    </location>
</feature>
<dbReference type="GO" id="GO:0022857">
    <property type="term" value="F:transmembrane transporter activity"/>
    <property type="evidence" value="ECO:0007669"/>
    <property type="project" value="InterPro"/>
</dbReference>
<evidence type="ECO:0000256" key="3">
    <source>
        <dbReference type="ARBA" id="ARBA00022692"/>
    </source>
</evidence>
<feature type="transmembrane region" description="Helical" evidence="7">
    <location>
        <begin position="415"/>
        <end position="448"/>
    </location>
</feature>
<feature type="transmembrane region" description="Helical" evidence="7">
    <location>
        <begin position="56"/>
        <end position="76"/>
    </location>
</feature>
<dbReference type="PROSITE" id="PS50850">
    <property type="entry name" value="MFS"/>
    <property type="match status" value="1"/>
</dbReference>